<protein>
    <recommendedName>
        <fullName evidence="1">PilZ domain-containing protein</fullName>
    </recommendedName>
</protein>
<dbReference type="InterPro" id="IPR009875">
    <property type="entry name" value="PilZ_domain"/>
</dbReference>
<accession>A0A160TF00</accession>
<dbReference type="SUPFAM" id="SSF141371">
    <property type="entry name" value="PilZ domain-like"/>
    <property type="match status" value="1"/>
</dbReference>
<evidence type="ECO:0000313" key="2">
    <source>
        <dbReference type="EMBL" id="CUS41967.1"/>
    </source>
</evidence>
<dbReference type="AlphaFoldDB" id="A0A160TF00"/>
<sequence>MTVQTSADQRMEPRWVLKSTVSVFQTDTKEYLGLLVNCSTAGLMLSTYQPMEPGVTINIDLVDIPPNIDGRRTGQCTAEVMWSDQLTPSLYGSGCRVIEATDIMRSMMKQYTHT</sequence>
<gene>
    <name evidence="2" type="ORF">MGWOODY_Tha3015</name>
</gene>
<dbReference type="Pfam" id="PF07238">
    <property type="entry name" value="PilZ"/>
    <property type="match status" value="1"/>
</dbReference>
<proteinExistence type="predicted"/>
<dbReference type="EMBL" id="CZQC01000058">
    <property type="protein sequence ID" value="CUS41967.1"/>
    <property type="molecule type" value="Genomic_DNA"/>
</dbReference>
<evidence type="ECO:0000259" key="1">
    <source>
        <dbReference type="Pfam" id="PF07238"/>
    </source>
</evidence>
<organism evidence="2">
    <name type="scientific">hydrothermal vent metagenome</name>
    <dbReference type="NCBI Taxonomy" id="652676"/>
    <lineage>
        <taxon>unclassified sequences</taxon>
        <taxon>metagenomes</taxon>
        <taxon>ecological metagenomes</taxon>
    </lineage>
</organism>
<dbReference type="GO" id="GO:0035438">
    <property type="term" value="F:cyclic-di-GMP binding"/>
    <property type="evidence" value="ECO:0007669"/>
    <property type="project" value="InterPro"/>
</dbReference>
<feature type="domain" description="PilZ" evidence="1">
    <location>
        <begin position="9"/>
        <end position="112"/>
    </location>
</feature>
<reference evidence="2" key="1">
    <citation type="submission" date="2015-10" db="EMBL/GenBank/DDBJ databases">
        <authorList>
            <person name="Gilbert D.G."/>
        </authorList>
    </citation>
    <scope>NUCLEOTIDE SEQUENCE</scope>
</reference>
<name>A0A160TF00_9ZZZZ</name>